<dbReference type="PANTHER" id="PTHR23065:SF6">
    <property type="entry name" value="F-BAR DOMAIN ONLY PROTEIN 1"/>
    <property type="match status" value="1"/>
</dbReference>
<keyword evidence="5" id="KW-0472">Membrane</keyword>
<keyword evidence="4 7" id="KW-0175">Coiled coil</keyword>
<comment type="subcellular location">
    <subcellularLocation>
        <location evidence="1">Membrane</location>
        <location evidence="1">Clathrin-coated pit</location>
        <topology evidence="1">Peripheral membrane protein</topology>
        <orientation evidence="1">Cytoplasmic side</orientation>
    </subcellularLocation>
</comment>
<dbReference type="InterPro" id="IPR031160">
    <property type="entry name" value="F_BAR_dom"/>
</dbReference>
<dbReference type="Pfam" id="PF22699">
    <property type="entry name" value="GMIP-like_FCH"/>
    <property type="match status" value="1"/>
</dbReference>
<dbReference type="PANTHER" id="PTHR23065">
    <property type="entry name" value="PROLINE-SERINE-THREONINE PHOSPHATASE INTERACTING PROTEIN 1"/>
    <property type="match status" value="1"/>
</dbReference>
<dbReference type="GO" id="GO:0005886">
    <property type="term" value="C:plasma membrane"/>
    <property type="evidence" value="ECO:0007669"/>
    <property type="project" value="TreeGrafter"/>
</dbReference>
<evidence type="ECO:0000256" key="6">
    <source>
        <dbReference type="ARBA" id="ARBA00023176"/>
    </source>
</evidence>
<name>L5L6V3_PTEAL</name>
<dbReference type="FunCoup" id="L5L6V3">
    <property type="interactions" value="959"/>
</dbReference>
<dbReference type="PROSITE" id="PS51072">
    <property type="entry name" value="MHD"/>
    <property type="match status" value="1"/>
</dbReference>
<evidence type="ECO:0000256" key="7">
    <source>
        <dbReference type="PROSITE-ProRule" id="PRU01077"/>
    </source>
</evidence>
<dbReference type="PROSITE" id="PS51741">
    <property type="entry name" value="F_BAR"/>
    <property type="match status" value="1"/>
</dbReference>
<evidence type="ECO:0000313" key="11">
    <source>
        <dbReference type="EMBL" id="ELK19165.1"/>
    </source>
</evidence>
<dbReference type="GO" id="GO:0072583">
    <property type="term" value="P:clathrin-dependent endocytosis"/>
    <property type="evidence" value="ECO:0007669"/>
    <property type="project" value="TreeGrafter"/>
</dbReference>
<feature type="compositionally biased region" description="Low complexity" evidence="8">
    <location>
        <begin position="430"/>
        <end position="445"/>
    </location>
</feature>
<dbReference type="STRING" id="9402.L5L6V3"/>
<evidence type="ECO:0000256" key="1">
    <source>
        <dbReference type="ARBA" id="ARBA00004283"/>
    </source>
</evidence>
<dbReference type="Proteomes" id="UP000010552">
    <property type="component" value="Unassembled WGS sequence"/>
</dbReference>
<dbReference type="EMBL" id="KB030270">
    <property type="protein sequence ID" value="ELK19165.1"/>
    <property type="molecule type" value="Genomic_DNA"/>
</dbReference>
<feature type="compositionally biased region" description="Polar residues" evidence="8">
    <location>
        <begin position="446"/>
        <end position="463"/>
    </location>
</feature>
<feature type="non-terminal residue" evidence="11">
    <location>
        <position position="1"/>
    </location>
</feature>
<dbReference type="InterPro" id="IPR042735">
    <property type="entry name" value="FCHO1_F-BAR"/>
</dbReference>
<dbReference type="InParanoid" id="L5L6V3"/>
<organism evidence="11 12">
    <name type="scientific">Pteropus alecto</name>
    <name type="common">Black flying fox</name>
    <dbReference type="NCBI Taxonomy" id="9402"/>
    <lineage>
        <taxon>Eukaryota</taxon>
        <taxon>Metazoa</taxon>
        <taxon>Chordata</taxon>
        <taxon>Craniata</taxon>
        <taxon>Vertebrata</taxon>
        <taxon>Euteleostomi</taxon>
        <taxon>Mammalia</taxon>
        <taxon>Eutheria</taxon>
        <taxon>Laurasiatheria</taxon>
        <taxon>Chiroptera</taxon>
        <taxon>Yinpterochiroptera</taxon>
        <taxon>Pteropodoidea</taxon>
        <taxon>Pteropodidae</taxon>
        <taxon>Pteropodinae</taxon>
        <taxon>Pteropus</taxon>
    </lineage>
</organism>
<feature type="region of interest" description="Disordered" evidence="8">
    <location>
        <begin position="294"/>
        <end position="315"/>
    </location>
</feature>
<keyword evidence="12" id="KW-1185">Reference proteome</keyword>
<gene>
    <name evidence="11" type="ORF">PAL_GLEAN10006663</name>
</gene>
<dbReference type="GO" id="GO:0030136">
    <property type="term" value="C:clathrin-coated vesicle"/>
    <property type="evidence" value="ECO:0007669"/>
    <property type="project" value="TreeGrafter"/>
</dbReference>
<dbReference type="CDD" id="cd07674">
    <property type="entry name" value="F-BAR_FCHO1"/>
    <property type="match status" value="1"/>
</dbReference>
<evidence type="ECO:0000259" key="10">
    <source>
        <dbReference type="PROSITE" id="PS51741"/>
    </source>
</evidence>
<keyword evidence="6" id="KW-0168">Coated pit</keyword>
<protein>
    <submittedName>
        <fullName evidence="11">FCH domain only protein 1</fullName>
    </submittedName>
</protein>
<dbReference type="Gene3D" id="1.20.1270.60">
    <property type="entry name" value="Arfaptin homology (AH) domain/BAR domain"/>
    <property type="match status" value="1"/>
</dbReference>
<dbReference type="GO" id="GO:0005905">
    <property type="term" value="C:clathrin-coated pit"/>
    <property type="evidence" value="ECO:0007669"/>
    <property type="project" value="UniProtKB-SubCell"/>
</dbReference>
<dbReference type="AlphaFoldDB" id="L5L6V3"/>
<evidence type="ECO:0000256" key="3">
    <source>
        <dbReference type="ARBA" id="ARBA00022583"/>
    </source>
</evidence>
<comment type="similarity">
    <text evidence="2">Belongs to the FCHO family.</text>
</comment>
<dbReference type="InterPro" id="IPR001060">
    <property type="entry name" value="FCH_dom"/>
</dbReference>
<dbReference type="InterPro" id="IPR028565">
    <property type="entry name" value="MHD"/>
</dbReference>
<dbReference type="InterPro" id="IPR027267">
    <property type="entry name" value="AH/BAR_dom_sf"/>
</dbReference>
<evidence type="ECO:0000313" key="12">
    <source>
        <dbReference type="Proteomes" id="UP000010552"/>
    </source>
</evidence>
<dbReference type="eggNOG" id="KOG2398">
    <property type="taxonomic scope" value="Eukaryota"/>
</dbReference>
<evidence type="ECO:0000256" key="5">
    <source>
        <dbReference type="ARBA" id="ARBA00023136"/>
    </source>
</evidence>
<evidence type="ECO:0000256" key="2">
    <source>
        <dbReference type="ARBA" id="ARBA00011064"/>
    </source>
</evidence>
<dbReference type="FunFam" id="1.20.1270.60:FF:000016">
    <property type="entry name" value="FCH domain only protein 2"/>
    <property type="match status" value="1"/>
</dbReference>
<feature type="domain" description="F-BAR" evidence="10">
    <location>
        <begin position="16"/>
        <end position="263"/>
    </location>
</feature>
<reference evidence="12" key="1">
    <citation type="journal article" date="2013" name="Science">
        <title>Comparative analysis of bat genomes provides insight into the evolution of flight and immunity.</title>
        <authorList>
            <person name="Zhang G."/>
            <person name="Cowled C."/>
            <person name="Shi Z."/>
            <person name="Huang Z."/>
            <person name="Bishop-Lilly K.A."/>
            <person name="Fang X."/>
            <person name="Wynne J.W."/>
            <person name="Xiong Z."/>
            <person name="Baker M.L."/>
            <person name="Zhao W."/>
            <person name="Tachedjian M."/>
            <person name="Zhu Y."/>
            <person name="Zhou P."/>
            <person name="Jiang X."/>
            <person name="Ng J."/>
            <person name="Yang L."/>
            <person name="Wu L."/>
            <person name="Xiao J."/>
            <person name="Feng Y."/>
            <person name="Chen Y."/>
            <person name="Sun X."/>
            <person name="Zhang Y."/>
            <person name="Marsh G.A."/>
            <person name="Crameri G."/>
            <person name="Broder C.C."/>
            <person name="Frey K.G."/>
            <person name="Wang L.F."/>
            <person name="Wang J."/>
        </authorList>
    </citation>
    <scope>NUCLEOTIDE SEQUENCE [LARGE SCALE GENOMIC DNA]</scope>
</reference>
<evidence type="ECO:0000256" key="8">
    <source>
        <dbReference type="SAM" id="MobiDB-lite"/>
    </source>
</evidence>
<dbReference type="InterPro" id="IPR018808">
    <property type="entry name" value="Muniscin_C"/>
</dbReference>
<evidence type="ECO:0000259" key="9">
    <source>
        <dbReference type="PROSITE" id="PS51072"/>
    </source>
</evidence>
<sequence length="746" mass="82685">GTRQEPARVSTKAIRMSYFGEHFWGEKNHGFEVLYHSVKQGPISTKELVDFIRERATIEETYSKAMAKLSKLASNGTPMGTFAPLWEVFRVSSDKLALCHLELTRKLQDLIKDVLRYSEEQLKMHKKCKEEAVSTLDAVQVLTGVSQLLPKSRENYLNRCMDQERLRRESTSQKEMDKAETKTKKAAESLRRSVEKYNSARADFEQKMLDSALRFQAMEETHLRHMKALLGSYAHSVEDTHVQIGQVHEEFKQNIENISVEMLLRKFAESKGTGREKPGPLDFEAYSAAALQEGNARTAEPSRFSSSDSDFDDEEPRKFYVHIKPAPARAPACSPEAAVAQLRATAGSLILPPGPGGTMKRHSSHKQQSDEQVSKNLFGPPLESAFDHEDFTDMMPVPADLTAREDLTAPPRRPRSRKVSCPLTRSNGDLSRSLSPSPLGSSAPSTVSERSSFSSQIGHSTGISRGPSPVVLGSQDALPVATAFTEYVHAYFRGHSPSCLARVTGELTMTFPAGIMRVFSGTPPPPVLSFRLVHTAPIEHFQPSADLLFRVGMIILSLCSDPSQSDPETKDFWLNMVALTEALQRQAEQNPAASYYNVVLLRYQFSRPGSQSVPLQLSAHWQCGATLTQVSVEYSYRPGVTAMPTPLTNVQILLPVGEPVTNVRLQPAATWNLEEKRLLWKLPDVSEAGGPSTPSPVAAQFTSEGTTLSGVDLELVGSGYRMSLVKRRFATGVKWRSWYGTVVKVK</sequence>
<keyword evidence="3" id="KW-0254">Endocytosis</keyword>
<dbReference type="SUPFAM" id="SSF103657">
    <property type="entry name" value="BAR/IMD domain-like"/>
    <property type="match status" value="1"/>
</dbReference>
<proteinExistence type="inferred from homology"/>
<feature type="domain" description="MHD" evidence="9">
    <location>
        <begin position="477"/>
        <end position="746"/>
    </location>
</feature>
<dbReference type="GO" id="GO:0048268">
    <property type="term" value="P:clathrin coat assembly"/>
    <property type="evidence" value="ECO:0007669"/>
    <property type="project" value="TreeGrafter"/>
</dbReference>
<dbReference type="SMART" id="SM00055">
    <property type="entry name" value="FCH"/>
    <property type="match status" value="1"/>
</dbReference>
<evidence type="ECO:0000256" key="4">
    <source>
        <dbReference type="ARBA" id="ARBA00023054"/>
    </source>
</evidence>
<feature type="region of interest" description="Disordered" evidence="8">
    <location>
        <begin position="354"/>
        <end position="379"/>
    </location>
</feature>
<dbReference type="Pfam" id="PF10291">
    <property type="entry name" value="muHD"/>
    <property type="match status" value="1"/>
</dbReference>
<feature type="region of interest" description="Disordered" evidence="8">
    <location>
        <begin position="403"/>
        <end position="468"/>
    </location>
</feature>
<accession>L5L6V3</accession>
<dbReference type="InterPro" id="IPR054713">
    <property type="entry name" value="GMIP/FCHO2-like_FCH"/>
</dbReference>
<feature type="region of interest" description="Disordered" evidence="8">
    <location>
        <begin position="165"/>
        <end position="184"/>
    </location>
</feature>